<dbReference type="Proteomes" id="UP000283946">
    <property type="component" value="Chromosome"/>
</dbReference>
<name>A0AAD1ADI0_9MICO</name>
<organism evidence="2 3">
    <name type="scientific">Rathayibacter iranicus</name>
    <dbReference type="NCBI Taxonomy" id="59737"/>
    <lineage>
        <taxon>Bacteria</taxon>
        <taxon>Bacillati</taxon>
        <taxon>Actinomycetota</taxon>
        <taxon>Actinomycetes</taxon>
        <taxon>Micrococcales</taxon>
        <taxon>Microbacteriaceae</taxon>
        <taxon>Rathayibacter</taxon>
    </lineage>
</organism>
<gene>
    <name evidence="2" type="ORF">C7V51_10070</name>
</gene>
<feature type="region of interest" description="Disordered" evidence="1">
    <location>
        <begin position="92"/>
        <end position="121"/>
    </location>
</feature>
<evidence type="ECO:0000256" key="1">
    <source>
        <dbReference type="SAM" id="MobiDB-lite"/>
    </source>
</evidence>
<reference evidence="2 3" key="1">
    <citation type="submission" date="2018-03" db="EMBL/GenBank/DDBJ databases">
        <title>Bacteriophage NCPPB3778 and a type I-E CRISPR drive the evolution of the US Biological Select Agent, Rathayibacter toxicus.</title>
        <authorList>
            <person name="Davis E.W.II."/>
            <person name="Tabima J.F."/>
            <person name="Weisberg A.J."/>
            <person name="Dantas Lopes L."/>
            <person name="Wiseman M.S."/>
            <person name="Wiseman M.S."/>
            <person name="Pupko T."/>
            <person name="Belcher M.S."/>
            <person name="Sechler A.J."/>
            <person name="Tancos M.A."/>
            <person name="Schroeder B.K."/>
            <person name="Murray T.D."/>
            <person name="Luster D.G."/>
            <person name="Schneider W.L."/>
            <person name="Rogers E."/>
            <person name="Andreote F.D."/>
            <person name="Grunwald N.J."/>
            <person name="Putnam M.L."/>
            <person name="Chang J.H."/>
        </authorList>
    </citation>
    <scope>NUCLEOTIDE SEQUENCE [LARGE SCALE GENOMIC DNA]</scope>
    <source>
        <strain evidence="2 3">NCCPB 2253</strain>
    </source>
</reference>
<sequence>MLAHGTQTESSRRHSEASTKEVFLDEEDQFANGVENVIKKNWLLFHIDYRRTFSTFPQTISAVVALHFLKQAAWIGLTTSGDRMGRPIFIARSGSAASPAQGHDCQDHQLGGKDERHDAKD</sequence>
<dbReference type="EMBL" id="CP028130">
    <property type="protein sequence ID" value="AZZ56193.1"/>
    <property type="molecule type" value="Genomic_DNA"/>
</dbReference>
<feature type="compositionally biased region" description="Basic and acidic residues" evidence="1">
    <location>
        <begin position="10"/>
        <end position="20"/>
    </location>
</feature>
<dbReference type="KEGG" id="ria:C7V51_10070"/>
<protein>
    <submittedName>
        <fullName evidence="2">Uncharacterized protein</fullName>
    </submittedName>
</protein>
<evidence type="ECO:0000313" key="3">
    <source>
        <dbReference type="Proteomes" id="UP000283946"/>
    </source>
</evidence>
<accession>A0AAD1ADI0</accession>
<proteinExistence type="predicted"/>
<feature type="compositionally biased region" description="Basic and acidic residues" evidence="1">
    <location>
        <begin position="104"/>
        <end position="121"/>
    </location>
</feature>
<evidence type="ECO:0000313" key="2">
    <source>
        <dbReference type="EMBL" id="AZZ56193.1"/>
    </source>
</evidence>
<dbReference type="AlphaFoldDB" id="A0AAD1ADI0"/>
<feature type="region of interest" description="Disordered" evidence="1">
    <location>
        <begin position="1"/>
        <end position="20"/>
    </location>
</feature>